<name>A0A9W6WUH8_9STRA</name>
<protein>
    <submittedName>
        <fullName evidence="4">Unnamed protein product</fullName>
    </submittedName>
</protein>
<dbReference type="Proteomes" id="UP001165083">
    <property type="component" value="Unassembled WGS sequence"/>
</dbReference>
<dbReference type="CDD" id="cd09487">
    <property type="entry name" value="SAM_superfamily"/>
    <property type="match status" value="1"/>
</dbReference>
<keyword evidence="2" id="KW-0732">Signal</keyword>
<keyword evidence="5" id="KW-1185">Reference proteome</keyword>
<dbReference type="AlphaFoldDB" id="A0A9W6WUH8"/>
<feature type="region of interest" description="Disordered" evidence="1">
    <location>
        <begin position="129"/>
        <end position="172"/>
    </location>
</feature>
<dbReference type="SUPFAM" id="SSF47769">
    <property type="entry name" value="SAM/Pointed domain"/>
    <property type="match status" value="1"/>
</dbReference>
<accession>A0A9W6WUH8</accession>
<feature type="chain" id="PRO_5040857488" evidence="2">
    <location>
        <begin position="34"/>
        <end position="172"/>
    </location>
</feature>
<gene>
    <name evidence="4" type="ORF">Plil01_000675300</name>
</gene>
<dbReference type="SMART" id="SM00454">
    <property type="entry name" value="SAM"/>
    <property type="match status" value="1"/>
</dbReference>
<dbReference type="Gene3D" id="1.10.150.50">
    <property type="entry name" value="Transcription Factor, Ets-1"/>
    <property type="match status" value="1"/>
</dbReference>
<evidence type="ECO:0000256" key="1">
    <source>
        <dbReference type="SAM" id="MobiDB-lite"/>
    </source>
</evidence>
<organism evidence="4 5">
    <name type="scientific">Phytophthora lilii</name>
    <dbReference type="NCBI Taxonomy" id="2077276"/>
    <lineage>
        <taxon>Eukaryota</taxon>
        <taxon>Sar</taxon>
        <taxon>Stramenopiles</taxon>
        <taxon>Oomycota</taxon>
        <taxon>Peronosporomycetes</taxon>
        <taxon>Peronosporales</taxon>
        <taxon>Peronosporaceae</taxon>
        <taxon>Phytophthora</taxon>
    </lineage>
</organism>
<dbReference type="Pfam" id="PF07647">
    <property type="entry name" value="SAM_2"/>
    <property type="match status" value="1"/>
</dbReference>
<proteinExistence type="predicted"/>
<reference evidence="4" key="1">
    <citation type="submission" date="2023-04" db="EMBL/GenBank/DDBJ databases">
        <title>Phytophthora lilii NBRC 32176.</title>
        <authorList>
            <person name="Ichikawa N."/>
            <person name="Sato H."/>
            <person name="Tonouchi N."/>
        </authorList>
    </citation>
    <scope>NUCLEOTIDE SEQUENCE</scope>
    <source>
        <strain evidence="4">NBRC 32176</strain>
    </source>
</reference>
<dbReference type="EMBL" id="BSXW01000307">
    <property type="protein sequence ID" value="GMF18166.1"/>
    <property type="molecule type" value="Genomic_DNA"/>
</dbReference>
<evidence type="ECO:0000313" key="5">
    <source>
        <dbReference type="Proteomes" id="UP001165083"/>
    </source>
</evidence>
<feature type="compositionally biased region" description="Acidic residues" evidence="1">
    <location>
        <begin position="132"/>
        <end position="172"/>
    </location>
</feature>
<dbReference type="OrthoDB" id="194358at2759"/>
<evidence type="ECO:0000256" key="2">
    <source>
        <dbReference type="SAM" id="SignalP"/>
    </source>
</evidence>
<sequence>MPASSNFKQRCSCTRGAAVSLLVLLTIAGFAQNGTTPVKLAEELEFSDVQALLVDHATRASGRAQLASWLASIGLVVYAPTFFDEGFDDATFLLGTGGLDDKTLDAMHIQKAGHRAKLQSLYQLKEFLQVESEADEGSEGSGEEEDSSEGDDTDEDESDSDNEESGSDDGDS</sequence>
<evidence type="ECO:0000259" key="3">
    <source>
        <dbReference type="SMART" id="SM00454"/>
    </source>
</evidence>
<dbReference type="InterPro" id="IPR013761">
    <property type="entry name" value="SAM/pointed_sf"/>
</dbReference>
<dbReference type="InterPro" id="IPR001660">
    <property type="entry name" value="SAM"/>
</dbReference>
<comment type="caution">
    <text evidence="4">The sequence shown here is derived from an EMBL/GenBank/DDBJ whole genome shotgun (WGS) entry which is preliminary data.</text>
</comment>
<evidence type="ECO:0000313" key="4">
    <source>
        <dbReference type="EMBL" id="GMF18166.1"/>
    </source>
</evidence>
<feature type="domain" description="SAM" evidence="3">
    <location>
        <begin position="58"/>
        <end position="127"/>
    </location>
</feature>
<feature type="signal peptide" evidence="2">
    <location>
        <begin position="1"/>
        <end position="33"/>
    </location>
</feature>